<protein>
    <submittedName>
        <fullName evidence="5">GNAT family N-acetyltransferase</fullName>
    </submittedName>
</protein>
<dbReference type="PANTHER" id="PTHR43792">
    <property type="entry name" value="GNAT FAMILY, PUTATIVE (AFU_ORTHOLOGUE AFUA_3G00765)-RELATED-RELATED"/>
    <property type="match status" value="1"/>
</dbReference>
<dbReference type="PROSITE" id="PS51186">
    <property type="entry name" value="GNAT"/>
    <property type="match status" value="1"/>
</dbReference>
<sequence>MWNRKSGVIILEDILNIETKRCRIRQFKQSDIDELYLILSNPKVMEYIEEPFTLENTKDFLNKNALSYPPRVFALEYKENKKLIGHIIFHKYVKESYEIGFILNSDYWGRGIANEITKSLIDYAKNKNIHSLIIECDKIQLATQKIATNNNFKLISSKDLLVYELVLE</sequence>
<dbReference type="AlphaFoldDB" id="A0A9X3HBP5"/>
<dbReference type="CDD" id="cd04301">
    <property type="entry name" value="NAT_SF"/>
    <property type="match status" value="1"/>
</dbReference>
<dbReference type="PANTHER" id="PTHR43792:SF8">
    <property type="entry name" value="[RIBOSOMAL PROTEIN US5]-ALANINE N-ACETYLTRANSFERASE"/>
    <property type="match status" value="1"/>
</dbReference>
<keyword evidence="2" id="KW-0012">Acyltransferase</keyword>
<dbReference type="RefSeq" id="WP_269720730.1">
    <property type="nucleotide sequence ID" value="NZ_JANDZT010000002.1"/>
</dbReference>
<dbReference type="Proteomes" id="UP001141458">
    <property type="component" value="Unassembled WGS sequence"/>
</dbReference>
<evidence type="ECO:0000313" key="6">
    <source>
        <dbReference type="Proteomes" id="UP001141458"/>
    </source>
</evidence>
<organism evidence="5 6">
    <name type="scientific">Parvimonas micra</name>
    <dbReference type="NCBI Taxonomy" id="33033"/>
    <lineage>
        <taxon>Bacteria</taxon>
        <taxon>Bacillati</taxon>
        <taxon>Bacillota</taxon>
        <taxon>Tissierellia</taxon>
        <taxon>Tissierellales</taxon>
        <taxon>Peptoniphilaceae</taxon>
        <taxon>Parvimonas</taxon>
    </lineage>
</organism>
<dbReference type="SUPFAM" id="SSF55729">
    <property type="entry name" value="Acyl-CoA N-acyltransferases (Nat)"/>
    <property type="match status" value="1"/>
</dbReference>
<comment type="caution">
    <text evidence="5">The sequence shown here is derived from an EMBL/GenBank/DDBJ whole genome shotgun (WGS) entry which is preliminary data.</text>
</comment>
<evidence type="ECO:0000259" key="4">
    <source>
        <dbReference type="PROSITE" id="PS51186"/>
    </source>
</evidence>
<dbReference type="InterPro" id="IPR000182">
    <property type="entry name" value="GNAT_dom"/>
</dbReference>
<evidence type="ECO:0000313" key="5">
    <source>
        <dbReference type="EMBL" id="MCZ7407487.1"/>
    </source>
</evidence>
<dbReference type="InterPro" id="IPR051531">
    <property type="entry name" value="N-acetyltransferase"/>
</dbReference>
<gene>
    <name evidence="5" type="ORF">NND69_03800</name>
</gene>
<feature type="domain" description="N-acetyltransferase" evidence="4">
    <location>
        <begin position="22"/>
        <end position="168"/>
    </location>
</feature>
<dbReference type="Gene3D" id="3.40.630.30">
    <property type="match status" value="1"/>
</dbReference>
<accession>A0A9X3HBP5</accession>
<proteinExistence type="inferred from homology"/>
<dbReference type="Pfam" id="PF13302">
    <property type="entry name" value="Acetyltransf_3"/>
    <property type="match status" value="1"/>
</dbReference>
<evidence type="ECO:0000256" key="3">
    <source>
        <dbReference type="ARBA" id="ARBA00038502"/>
    </source>
</evidence>
<evidence type="ECO:0000256" key="2">
    <source>
        <dbReference type="ARBA" id="ARBA00023315"/>
    </source>
</evidence>
<comment type="similarity">
    <text evidence="3">Belongs to the acetyltransferase family. RimJ subfamily.</text>
</comment>
<evidence type="ECO:0000256" key="1">
    <source>
        <dbReference type="ARBA" id="ARBA00022679"/>
    </source>
</evidence>
<dbReference type="GO" id="GO:0016747">
    <property type="term" value="F:acyltransferase activity, transferring groups other than amino-acyl groups"/>
    <property type="evidence" value="ECO:0007669"/>
    <property type="project" value="InterPro"/>
</dbReference>
<reference evidence="5" key="1">
    <citation type="submission" date="2022-07" db="EMBL/GenBank/DDBJ databases">
        <title>Parvimonas micra travels from the subgingival sulcus of the human oral cavity to the colorectal adenocarcinoma.</title>
        <authorList>
            <person name="Conde-Perez K."/>
            <person name="Buetas E."/>
            <person name="Aja-Macaya P."/>
            <person name="Martin-De Arribas E."/>
            <person name="Iglesias-Corras I."/>
            <person name="Trigo-Tasende N."/>
            <person name="Nasser-Ali M."/>
            <person name="Estevez L.S."/>
            <person name="Rumbo-Feal S."/>
            <person name="Otero-Alen B."/>
            <person name="Noguera J.F."/>
            <person name="Concha A."/>
            <person name="Pardinas-Lopez S."/>
            <person name="Carda-Dieguez M."/>
            <person name="Gomez-Randulfe I."/>
            <person name="Martinez-Lago N."/>
            <person name="Ladra S."/>
            <person name="Aparicio L.A."/>
            <person name="Bou G."/>
            <person name="Mira A."/>
            <person name="Vallejo J.A."/>
            <person name="Poza M."/>
        </authorList>
    </citation>
    <scope>NUCLEOTIDE SEQUENCE</scope>
    <source>
        <strain evidence="5">PM79KC-AC-4</strain>
    </source>
</reference>
<name>A0A9X3HBP5_9FIRM</name>
<dbReference type="EMBL" id="JANDZV010000002">
    <property type="protein sequence ID" value="MCZ7407487.1"/>
    <property type="molecule type" value="Genomic_DNA"/>
</dbReference>
<keyword evidence="1" id="KW-0808">Transferase</keyword>
<dbReference type="InterPro" id="IPR016181">
    <property type="entry name" value="Acyl_CoA_acyltransferase"/>
</dbReference>